<comment type="caution">
    <text evidence="1">The sequence shown here is derived from an EMBL/GenBank/DDBJ whole genome shotgun (WGS) entry which is preliminary data.</text>
</comment>
<dbReference type="EMBL" id="JAFIRA010000042">
    <property type="protein sequence ID" value="MCJ2543986.1"/>
    <property type="molecule type" value="Genomic_DNA"/>
</dbReference>
<reference evidence="1" key="1">
    <citation type="submission" date="2021-02" db="EMBL/GenBank/DDBJ databases">
        <title>The CRISPR/cas machinery reduction and long-range gene transfer in the hot spring cyanobacterium Synechococcus.</title>
        <authorList>
            <person name="Dvorak P."/>
            <person name="Jahodarova E."/>
            <person name="Hasler P."/>
            <person name="Poulickova A."/>
        </authorList>
    </citation>
    <scope>NUCLEOTIDE SEQUENCE</scope>
    <source>
        <strain evidence="1">Rupite</strain>
    </source>
</reference>
<protein>
    <submittedName>
        <fullName evidence="1">Nucleotidyltransferase family protein</fullName>
    </submittedName>
</protein>
<proteinExistence type="predicted"/>
<dbReference type="Pfam" id="PF14907">
    <property type="entry name" value="NTP_transf_5"/>
    <property type="match status" value="1"/>
</dbReference>
<dbReference type="InterPro" id="IPR039498">
    <property type="entry name" value="NTP_transf_5"/>
</dbReference>
<keyword evidence="2" id="KW-1185">Reference proteome</keyword>
<dbReference type="Proteomes" id="UP000830835">
    <property type="component" value="Unassembled WGS sequence"/>
</dbReference>
<gene>
    <name evidence="1" type="ORF">JX360_13920</name>
</gene>
<dbReference type="Gene3D" id="3.30.460.40">
    <property type="match status" value="1"/>
</dbReference>
<evidence type="ECO:0000313" key="1">
    <source>
        <dbReference type="EMBL" id="MCJ2543986.1"/>
    </source>
</evidence>
<dbReference type="RefSeq" id="WP_244352086.1">
    <property type="nucleotide sequence ID" value="NZ_JAFIRA010000042.1"/>
</dbReference>
<sequence length="397" mass="46188">MLTSGNTPLSPEAKLLLSALRKALNWPHQQNIDHQLNQLNQLNSVETYDSGLLLNLAIRNGVEALLEAGWQPGNLPEWRVNLRAFLNRKRLQNLSLLGEFLQLQHRCQKVGIPILGFKGPILAHQLFGDVTKRSYCDLDILVEEENLDRLAELLQTSGYQARQIRGFIENGDRYFIDPNRGYCIDLHSALTPSYYPIPIDYTKLWKEAISINLQGNSVLAFTPETLLVLLCIHGTKDNWQQLKWICDIAQLLTSFPKLDWNYIHSLTNDFRTRQALVLSLNLCEEVFGSSDLIPKVPEFRSSLIQINLIRHITNRFFSHSSQVPNFLENLLFCWTRRHVYPFRRWLEEKILPNEHDKSWLREMKFLNQKPVFWILETLSLLIRPIRLIIKSSCKLLI</sequence>
<organism evidence="1 2">
    <name type="scientific">Thermostichus vulcanus str. 'Rupite'</name>
    <dbReference type="NCBI Taxonomy" id="2813851"/>
    <lineage>
        <taxon>Bacteria</taxon>
        <taxon>Bacillati</taxon>
        <taxon>Cyanobacteriota</taxon>
        <taxon>Cyanophyceae</taxon>
        <taxon>Thermostichales</taxon>
        <taxon>Thermostichaceae</taxon>
        <taxon>Thermostichus</taxon>
    </lineage>
</organism>
<name>A0ABT0CDY0_THEVL</name>
<accession>A0ABT0CDY0</accession>
<evidence type="ECO:0000313" key="2">
    <source>
        <dbReference type="Proteomes" id="UP000830835"/>
    </source>
</evidence>